<dbReference type="AlphaFoldDB" id="A0A9D8PM24"/>
<accession>A0A9D8PM24</accession>
<dbReference type="SUPFAM" id="SSF50156">
    <property type="entry name" value="PDZ domain-like"/>
    <property type="match status" value="1"/>
</dbReference>
<feature type="transmembrane region" description="Helical" evidence="1">
    <location>
        <begin position="281"/>
        <end position="307"/>
    </location>
</feature>
<evidence type="ECO:0000313" key="3">
    <source>
        <dbReference type="EMBL" id="MBN1571698.1"/>
    </source>
</evidence>
<dbReference type="Pfam" id="PF00211">
    <property type="entry name" value="Guanylate_cyc"/>
    <property type="match status" value="1"/>
</dbReference>
<protein>
    <submittedName>
        <fullName evidence="3">GAF domain-containing protein</fullName>
    </submittedName>
</protein>
<comment type="caution">
    <text evidence="3">The sequence shown here is derived from an EMBL/GenBank/DDBJ whole genome shotgun (WGS) entry which is preliminary data.</text>
</comment>
<dbReference type="GO" id="GO:0004016">
    <property type="term" value="F:adenylate cyclase activity"/>
    <property type="evidence" value="ECO:0007669"/>
    <property type="project" value="UniProtKB-ARBA"/>
</dbReference>
<reference evidence="3" key="2">
    <citation type="submission" date="2021-01" db="EMBL/GenBank/DDBJ databases">
        <authorList>
            <person name="Hahn C.R."/>
            <person name="Youssef N.H."/>
            <person name="Elshahed M."/>
        </authorList>
    </citation>
    <scope>NUCLEOTIDE SEQUENCE</scope>
    <source>
        <strain evidence="3">Zod_Metabat.24</strain>
    </source>
</reference>
<dbReference type="EMBL" id="JAFGIX010000003">
    <property type="protein sequence ID" value="MBN1571698.1"/>
    <property type="molecule type" value="Genomic_DNA"/>
</dbReference>
<feature type="transmembrane region" description="Helical" evidence="1">
    <location>
        <begin position="247"/>
        <end position="269"/>
    </location>
</feature>
<dbReference type="InterPro" id="IPR036034">
    <property type="entry name" value="PDZ_sf"/>
</dbReference>
<evidence type="ECO:0000259" key="2">
    <source>
        <dbReference type="PROSITE" id="PS50125"/>
    </source>
</evidence>
<dbReference type="Gene3D" id="3.30.450.40">
    <property type="match status" value="2"/>
</dbReference>
<dbReference type="SMART" id="SM00065">
    <property type="entry name" value="GAF"/>
    <property type="match status" value="1"/>
</dbReference>
<dbReference type="Gene3D" id="3.30.70.1230">
    <property type="entry name" value="Nucleotide cyclase"/>
    <property type="match status" value="1"/>
</dbReference>
<gene>
    <name evidence="3" type="ORF">JW984_00705</name>
</gene>
<dbReference type="InterPro" id="IPR050697">
    <property type="entry name" value="Adenylyl/Guanylyl_Cyclase_3/4"/>
</dbReference>
<dbReference type="GO" id="GO:0006171">
    <property type="term" value="P:cAMP biosynthetic process"/>
    <property type="evidence" value="ECO:0007669"/>
    <property type="project" value="TreeGrafter"/>
</dbReference>
<dbReference type="SMART" id="SM00044">
    <property type="entry name" value="CYCc"/>
    <property type="match status" value="1"/>
</dbReference>
<keyword evidence="1" id="KW-0472">Membrane</keyword>
<dbReference type="SUPFAM" id="SSF55073">
    <property type="entry name" value="Nucleotide cyclase"/>
    <property type="match status" value="1"/>
</dbReference>
<dbReference type="GO" id="GO:0035556">
    <property type="term" value="P:intracellular signal transduction"/>
    <property type="evidence" value="ECO:0007669"/>
    <property type="project" value="InterPro"/>
</dbReference>
<keyword evidence="1" id="KW-1133">Transmembrane helix</keyword>
<dbReference type="Proteomes" id="UP000809273">
    <property type="component" value="Unassembled WGS sequence"/>
</dbReference>
<dbReference type="InterPro" id="IPR003018">
    <property type="entry name" value="GAF"/>
</dbReference>
<evidence type="ECO:0000256" key="1">
    <source>
        <dbReference type="SAM" id="Phobius"/>
    </source>
</evidence>
<feature type="transmembrane region" description="Helical" evidence="1">
    <location>
        <begin position="183"/>
        <end position="201"/>
    </location>
</feature>
<feature type="transmembrane region" description="Helical" evidence="1">
    <location>
        <begin position="353"/>
        <end position="372"/>
    </location>
</feature>
<feature type="transmembrane region" description="Helical" evidence="1">
    <location>
        <begin position="48"/>
        <end position="71"/>
    </location>
</feature>
<dbReference type="PROSITE" id="PS50125">
    <property type="entry name" value="GUANYLATE_CYCLASE_2"/>
    <property type="match status" value="1"/>
</dbReference>
<evidence type="ECO:0000313" key="4">
    <source>
        <dbReference type="Proteomes" id="UP000809273"/>
    </source>
</evidence>
<proteinExistence type="predicted"/>
<dbReference type="Pfam" id="PF13492">
    <property type="entry name" value="GAF_3"/>
    <property type="match status" value="1"/>
</dbReference>
<feature type="transmembrane region" description="Helical" evidence="1">
    <location>
        <begin position="415"/>
        <end position="432"/>
    </location>
</feature>
<dbReference type="CDD" id="cd07302">
    <property type="entry name" value="CHD"/>
    <property type="match status" value="1"/>
</dbReference>
<feature type="transmembrane region" description="Helical" evidence="1">
    <location>
        <begin position="384"/>
        <end position="409"/>
    </location>
</feature>
<dbReference type="Gene3D" id="2.30.42.10">
    <property type="match status" value="1"/>
</dbReference>
<dbReference type="InterPro" id="IPR029787">
    <property type="entry name" value="Nucleotide_cyclase"/>
</dbReference>
<dbReference type="InterPro" id="IPR029016">
    <property type="entry name" value="GAF-like_dom_sf"/>
</dbReference>
<dbReference type="InterPro" id="IPR001054">
    <property type="entry name" value="A/G_cyclase"/>
</dbReference>
<dbReference type="PANTHER" id="PTHR43081:SF1">
    <property type="entry name" value="ADENYLATE CYCLASE, TERMINAL-DIFFERENTIATION SPECIFIC"/>
    <property type="match status" value="1"/>
</dbReference>
<name>A0A9D8PM24_9DELT</name>
<dbReference type="SUPFAM" id="SSF55781">
    <property type="entry name" value="GAF domain-like"/>
    <property type="match status" value="1"/>
</dbReference>
<sequence length="824" mass="93345">MKDDGSKYKDSSPFKSIRKSAGIIKRELRWRGLIARFYEGIEKKKRRLLVSACCLFLFFLLVVGFILFYPFPYIGVSVGEDLSIIGVRSGSTAKDSGLAVGDVIIGFGKEKLTHFFDFERRVVRSDINDGIKLRVLSEEGLNDVIVLVEKVPLSPMHLLMAIISLLLIGFLLFILIKKKYETTVFLLFLISFFLALFLFLLTAREITFFRPFFVDLIIICAVAVSPLFLHLTYIFPKKRVVRWSNGLFFYMPALMAAAVASYYACSYVINPTVPLSSVKYLVLPVLIVVFLLYFGLGMFFLLVSFYTSPLKKFENQVKWFYLGIVLGAVPLILFFILLEFIGVPVLYYGRYDLFLYISFLFPLSIVFAITEYRLMDIDALLNRMIVYTLLVTSLVLIYIVLVSIIKSIFGIDRPISHTWVALIPVIIVGALYEPLRKWFQDTVDRFIFREKFTHLRIISEYSRNLLSIIDLEILLRTSLDALSEVMGIKRSVISLFDRSKRAFRVKIAYGIPIKREIIFPSQSWVRQYIDDSTTVVKLEPNPQEGRGRDLQLMMTLRGRDGILGIMGLSGKEKGELFSSEDFRLLETFSSQLSMAIQNCIMIEESRKAANTREAYGRFLSQALVDKIMSDPEKVELGGENLEVAILFCDLRDFTQTTDGMAPHDVVGLLNEYFSALTDVIFSFDGTLDKYIGDGIMALFGAPIPSKDDPLRAVNAARKMQARVSEINERRKKNDQVILGLGVGVDLGEVTVGNIGSPKRMEYTAIGDAVNLASRLVDKAGYGEILISSEVNSRIEDEVLTKAVGEKIRIKGKGQVQVYRVAWED</sequence>
<dbReference type="PANTHER" id="PTHR43081">
    <property type="entry name" value="ADENYLATE CYCLASE, TERMINAL-DIFFERENTIATION SPECIFIC-RELATED"/>
    <property type="match status" value="1"/>
</dbReference>
<keyword evidence="1" id="KW-0812">Transmembrane</keyword>
<feature type="transmembrane region" description="Helical" evidence="1">
    <location>
        <begin position="319"/>
        <end position="347"/>
    </location>
</feature>
<feature type="domain" description="Guanylate cyclase" evidence="2">
    <location>
        <begin position="644"/>
        <end position="776"/>
    </location>
</feature>
<feature type="transmembrane region" description="Helical" evidence="1">
    <location>
        <begin position="156"/>
        <end position="176"/>
    </location>
</feature>
<feature type="transmembrane region" description="Helical" evidence="1">
    <location>
        <begin position="213"/>
        <end position="235"/>
    </location>
</feature>
<organism evidence="3 4">
    <name type="scientific">Candidatus Zymogenus saltonus</name>
    <dbReference type="NCBI Taxonomy" id="2844893"/>
    <lineage>
        <taxon>Bacteria</taxon>
        <taxon>Deltaproteobacteria</taxon>
        <taxon>Candidatus Zymogenia</taxon>
        <taxon>Candidatus Zymogeniales</taxon>
        <taxon>Candidatus Zymogenaceae</taxon>
        <taxon>Candidatus Zymogenus</taxon>
    </lineage>
</organism>
<reference evidence="3" key="1">
    <citation type="journal article" date="2021" name="Environ. Microbiol.">
        <title>Genomic characterization of three novel Desulfobacterota classes expand the metabolic and phylogenetic diversity of the phylum.</title>
        <authorList>
            <person name="Murphy C.L."/>
            <person name="Biggerstaff J."/>
            <person name="Eichhorn A."/>
            <person name="Ewing E."/>
            <person name="Shahan R."/>
            <person name="Soriano D."/>
            <person name="Stewart S."/>
            <person name="VanMol K."/>
            <person name="Walker R."/>
            <person name="Walters P."/>
            <person name="Elshahed M.S."/>
            <person name="Youssef N.H."/>
        </authorList>
    </citation>
    <scope>NUCLEOTIDE SEQUENCE</scope>
    <source>
        <strain evidence="3">Zod_Metabat.24</strain>
    </source>
</reference>